<name>A0A834HRM8_RHYFE</name>
<reference evidence="3" key="1">
    <citation type="submission" date="2020-08" db="EMBL/GenBank/DDBJ databases">
        <title>Genome sequencing and assembly of the red palm weevil Rhynchophorus ferrugineus.</title>
        <authorList>
            <person name="Dias G.B."/>
            <person name="Bergman C.M."/>
            <person name="Manee M."/>
        </authorList>
    </citation>
    <scope>NUCLEOTIDE SEQUENCE</scope>
    <source>
        <strain evidence="3">AA-2017</strain>
        <tissue evidence="3">Whole larva</tissue>
    </source>
</reference>
<protein>
    <recommendedName>
        <fullName evidence="2">DUF4774 domain-containing protein</fullName>
    </recommendedName>
</protein>
<dbReference type="InterPro" id="IPR031942">
    <property type="entry name" value="DUF4774"/>
</dbReference>
<evidence type="ECO:0000313" key="4">
    <source>
        <dbReference type="Proteomes" id="UP000625711"/>
    </source>
</evidence>
<feature type="compositionally biased region" description="Polar residues" evidence="1">
    <location>
        <begin position="27"/>
        <end position="43"/>
    </location>
</feature>
<feature type="compositionally biased region" description="Low complexity" evidence="1">
    <location>
        <begin position="405"/>
        <end position="415"/>
    </location>
</feature>
<accession>A0A834HRM8</accession>
<evidence type="ECO:0000313" key="3">
    <source>
        <dbReference type="EMBL" id="KAF7267452.1"/>
    </source>
</evidence>
<dbReference type="OrthoDB" id="8194084at2759"/>
<dbReference type="Pfam" id="PF15999">
    <property type="entry name" value="DUF4774"/>
    <property type="match status" value="1"/>
</dbReference>
<evidence type="ECO:0000256" key="1">
    <source>
        <dbReference type="SAM" id="MobiDB-lite"/>
    </source>
</evidence>
<feature type="region of interest" description="Disordered" evidence="1">
    <location>
        <begin position="157"/>
        <end position="211"/>
    </location>
</feature>
<feature type="region of interest" description="Disordered" evidence="1">
    <location>
        <begin position="27"/>
        <end position="52"/>
    </location>
</feature>
<feature type="compositionally biased region" description="Polar residues" evidence="1">
    <location>
        <begin position="383"/>
        <end position="398"/>
    </location>
</feature>
<gene>
    <name evidence="3" type="ORF">GWI33_019318</name>
</gene>
<dbReference type="AlphaFoldDB" id="A0A834HRM8"/>
<proteinExistence type="predicted"/>
<evidence type="ECO:0000259" key="2">
    <source>
        <dbReference type="Pfam" id="PF15999"/>
    </source>
</evidence>
<feature type="compositionally biased region" description="Polar residues" evidence="1">
    <location>
        <begin position="188"/>
        <end position="202"/>
    </location>
</feature>
<feature type="domain" description="DUF4774" evidence="2">
    <location>
        <begin position="406"/>
        <end position="448"/>
    </location>
</feature>
<sequence length="462" mass="49936">MQCRVLLKQNKTRAVYILKNDYPVGKQAQSKQEITTTTTSAPAQSLRENEIPGAQPDVNPIYFRPQFNQGLLPLSYLEPQLQFNPDFSRLQPQLVFYGGGHGQPILINPGNPPGNFLIPQGPGPNVIVRNGPQGPLLPAAGYPKPAHIPPIEKDAEEIPTNPAKIPPLPSSKPKLKPKGKPEKLETFNEPNTPEQELSNGQFPQLKPDSTGLQPGQRFFILNGDNIFSYPYEATPTNQNLLNFRYTNVQPFPQNPPKFVPLQKSNTSPISLPNLILQNTVDNSQTSQTEAASAEDKRSIIRGPDSYARTLYPENSGNLEYRVDQGLTDTSIIEPQLFGQFRFVPNSLPNFYQFKDDFENDAVVVDASFDSSSVNDRIEGEPNQADNSTSEKPASSTTEAPLPGMAQAGPQATAIAGPGGTAGSAPTATAIVGKGGLAVSSPTATAVAGTTNENKKNTSKRKA</sequence>
<comment type="caution">
    <text evidence="3">The sequence shown here is derived from an EMBL/GenBank/DDBJ whole genome shotgun (WGS) entry which is preliminary data.</text>
</comment>
<dbReference type="Proteomes" id="UP000625711">
    <property type="component" value="Unassembled WGS sequence"/>
</dbReference>
<organism evidence="3 4">
    <name type="scientific">Rhynchophorus ferrugineus</name>
    <name type="common">Red palm weevil</name>
    <name type="synonym">Curculio ferrugineus</name>
    <dbReference type="NCBI Taxonomy" id="354439"/>
    <lineage>
        <taxon>Eukaryota</taxon>
        <taxon>Metazoa</taxon>
        <taxon>Ecdysozoa</taxon>
        <taxon>Arthropoda</taxon>
        <taxon>Hexapoda</taxon>
        <taxon>Insecta</taxon>
        <taxon>Pterygota</taxon>
        <taxon>Neoptera</taxon>
        <taxon>Endopterygota</taxon>
        <taxon>Coleoptera</taxon>
        <taxon>Polyphaga</taxon>
        <taxon>Cucujiformia</taxon>
        <taxon>Curculionidae</taxon>
        <taxon>Dryophthorinae</taxon>
        <taxon>Rhynchophorus</taxon>
    </lineage>
</organism>
<feature type="region of interest" description="Disordered" evidence="1">
    <location>
        <begin position="372"/>
        <end position="462"/>
    </location>
</feature>
<feature type="compositionally biased region" description="Polar residues" evidence="1">
    <location>
        <begin position="439"/>
        <end position="451"/>
    </location>
</feature>
<dbReference type="EMBL" id="JAACXV010014419">
    <property type="protein sequence ID" value="KAF7267452.1"/>
    <property type="molecule type" value="Genomic_DNA"/>
</dbReference>
<keyword evidence="4" id="KW-1185">Reference proteome</keyword>